<dbReference type="InterPro" id="IPR001242">
    <property type="entry name" value="Condensation_dom"/>
</dbReference>
<dbReference type="GO" id="GO:0005829">
    <property type="term" value="C:cytosol"/>
    <property type="evidence" value="ECO:0007669"/>
    <property type="project" value="TreeGrafter"/>
</dbReference>
<feature type="domain" description="Carrier" evidence="4">
    <location>
        <begin position="1022"/>
        <end position="1097"/>
    </location>
</feature>
<dbReference type="CDD" id="cd05930">
    <property type="entry name" value="A_NRPS"/>
    <property type="match status" value="2"/>
</dbReference>
<dbReference type="SUPFAM" id="SSF52777">
    <property type="entry name" value="CoA-dependent acyltransferases"/>
    <property type="match status" value="6"/>
</dbReference>
<dbReference type="SUPFAM" id="SSF53474">
    <property type="entry name" value="alpha/beta-Hydrolases"/>
    <property type="match status" value="2"/>
</dbReference>
<dbReference type="InterPro" id="IPR029058">
    <property type="entry name" value="AB_hydrolase_fold"/>
</dbReference>
<comment type="caution">
    <text evidence="5">The sequence shown here is derived from an EMBL/GenBank/DDBJ whole genome shotgun (WGS) entry which is preliminary data.</text>
</comment>
<dbReference type="FunFam" id="3.30.300.30:FF:000010">
    <property type="entry name" value="Enterobactin synthetase component F"/>
    <property type="match status" value="3"/>
</dbReference>
<gene>
    <name evidence="5" type="ORF">GM668_24180</name>
</gene>
<evidence type="ECO:0000313" key="6">
    <source>
        <dbReference type="Proteomes" id="UP000484015"/>
    </source>
</evidence>
<dbReference type="Pfam" id="PF00975">
    <property type="entry name" value="Thioesterase"/>
    <property type="match status" value="2"/>
</dbReference>
<dbReference type="Gene3D" id="2.30.38.10">
    <property type="entry name" value="Luciferase, Domain 3"/>
    <property type="match status" value="3"/>
</dbReference>
<dbReference type="InterPro" id="IPR010071">
    <property type="entry name" value="AA_adenyl_dom"/>
</dbReference>
<keyword evidence="3" id="KW-0597">Phosphoprotein</keyword>
<dbReference type="InterPro" id="IPR023213">
    <property type="entry name" value="CAT-like_dom_sf"/>
</dbReference>
<evidence type="ECO:0000256" key="2">
    <source>
        <dbReference type="ARBA" id="ARBA00022450"/>
    </source>
</evidence>
<dbReference type="InterPro" id="IPR036736">
    <property type="entry name" value="ACP-like_sf"/>
</dbReference>
<dbReference type="RefSeq" id="WP_155441531.1">
    <property type="nucleotide sequence ID" value="NZ_WNLA01000021.1"/>
</dbReference>
<dbReference type="Proteomes" id="UP000484015">
    <property type="component" value="Unassembled WGS sequence"/>
</dbReference>
<comment type="cofactor">
    <cofactor evidence="1">
        <name>pantetheine 4'-phosphate</name>
        <dbReference type="ChEBI" id="CHEBI:47942"/>
    </cofactor>
</comment>
<evidence type="ECO:0000259" key="4">
    <source>
        <dbReference type="PROSITE" id="PS50075"/>
    </source>
</evidence>
<dbReference type="Gene3D" id="3.30.559.10">
    <property type="entry name" value="Chloramphenicol acetyltransferase-like domain"/>
    <property type="match status" value="3"/>
</dbReference>
<proteinExistence type="predicted"/>
<dbReference type="Gene3D" id="1.10.1200.10">
    <property type="entry name" value="ACP-like"/>
    <property type="match status" value="3"/>
</dbReference>
<dbReference type="Gene3D" id="3.40.50.1820">
    <property type="entry name" value="alpha/beta hydrolase"/>
    <property type="match status" value="2"/>
</dbReference>
<dbReference type="SUPFAM" id="SSF56801">
    <property type="entry name" value="Acetyl-CoA synthetase-like"/>
    <property type="match status" value="3"/>
</dbReference>
<dbReference type="FunFam" id="3.30.559.10:FF:000012">
    <property type="entry name" value="Non-ribosomal peptide synthetase"/>
    <property type="match status" value="3"/>
</dbReference>
<feature type="domain" description="Carrier" evidence="4">
    <location>
        <begin position="2086"/>
        <end position="2161"/>
    </location>
</feature>
<dbReference type="InterPro" id="IPR045851">
    <property type="entry name" value="AMP-bd_C_sf"/>
</dbReference>
<dbReference type="GO" id="GO:0003824">
    <property type="term" value="F:catalytic activity"/>
    <property type="evidence" value="ECO:0007669"/>
    <property type="project" value="InterPro"/>
</dbReference>
<dbReference type="Pfam" id="PF13193">
    <property type="entry name" value="AMP-binding_C"/>
    <property type="match status" value="3"/>
</dbReference>
<dbReference type="SMART" id="SM00823">
    <property type="entry name" value="PKS_PP"/>
    <property type="match status" value="3"/>
</dbReference>
<dbReference type="InterPro" id="IPR001031">
    <property type="entry name" value="Thioesterase"/>
</dbReference>
<dbReference type="NCBIfam" id="NF003417">
    <property type="entry name" value="PRK04813.1"/>
    <property type="match status" value="3"/>
</dbReference>
<dbReference type="InterPro" id="IPR000873">
    <property type="entry name" value="AMP-dep_synth/lig_dom"/>
</dbReference>
<dbReference type="PROSITE" id="PS50075">
    <property type="entry name" value="CARRIER"/>
    <property type="match status" value="3"/>
</dbReference>
<sequence>MNTTNAESTLSARKRELLLMRLKQSAVARAPSDAPPALLPANRNAPLPLSFAQQRLWFMDRLDHAAGAAYHMPAALRLKGSLQRGALKAALDRIVARHESLRTTFVDVDGAPRQRFAAADCGFALHERDLGQLPAAEREQAMQRIAEEEVAAPFDLAAGPLVRGQLLRLADDEHILLITQHHIISDGWSIGIMVRELSALYTALCQQQQDPLPPLALQYADYAAWQRNWLQGDALAAQTTFWKDYLAGAPQLLELPTDRPRPAMQSYAGGMARLALPADVTAGLKALSQRHGATLFMTLLAGWSVLMARLSGQHDIVVGTPVANRQRTEIEGLIGFFVNTLALRVKLDDEPTVAQLLARIKGDTVRAYAHQDLPFEQVVEALQPARSMSYSPLFQVMLSMNNTPGGEPLRLPGLTLSEVEQHHHASQFDLSLTLTDAGDTILGSLEYASDLFDTATIERIGACFQAVMASMAADDGLSVAKLAMLPEAERELVLHGFNDTAAEAPQGVLLHQLFEQQAAARPDAVALVADGQRFTYSELNRRANGVAHALAALGVRPDDRVAICIERSADMVAGLLGILKSGAAYVPLDPAYPAERLAHMLDDSAPAALLTHSALAGNLPQVAAPSLLLDQMGPGMPEAPVVPGMAASHLAYVIYTSGSTGLPKGVMVQHDNAVNFVSGHIRACGLTPADRMLQFASYSFDASVGEIFPALSSGATLVLRPAHLAVPDRAFAAFLDAEGVTVADLPTAFWHQWAQEVAAKHGPIASTLRLIVAGGEKAECRHLAAWLAEPGLRHCRWLNTYGPTETTVSTTSVAFGAGGAVPEHAVPIGRPSANTRIYILDRHLQPVPVGVTGELYVGGAGVARGYLNRPELTAERFLADPFSGRPDARMYKTGDLGRWLADGSIEYLGRNDFQVKVRGFRIELGEIEARLAACSGVREALVAAREDQPGVTRLVAYLLAHEGQPLDAASLRGELAATLAEHMIPSAFVTLDAYPLTPTGKIDRKALPAPDAAAVAVRAYAAPEGSTEQTLAAIWQQLLGLPQVGRHDHFFQLGGHSLMAVQLLSQVREQLGVELTLRDLFIEPTLAGFSVRAAAAQRSALTALLPADRSKPLPLSFAQQRLWFLDQLDRSAGAAYHMPAGLRLRGDLDLAALRATLDRIVARHEALRTTFVKADGQAVQRIAPPDCGFTLRERDLRHLGGHEQAFVLSQLSFDEVSAPFDLSTGPLIRGHLVQLADAEWVLLVTQHHIISDGWSIGILIREMSQLYQAFSQQQPDPLPPLPLQYADYAAWQRNWMQGAVLQTQLDFWKTYLSGAPELLAMPTDHPRPAQQSYAGATVPLTLNPALTAGLKALSARHGVTLFMTMLAGWGITLARMSGQDDVVIGAPVANRQRKEVEPLIGFFVNTLALRVRCTEGLSVAALLEQVRSGTLQAFAHQDLPFEQVVEALRPARSMGYSPLFQAILNWDSAPENGKLRMPGLSLTPVEQTYSATQFDLSMFLKDIGDTVEGSLRYATDLFDEPSMARLASHFQAVLAAMVADDTQAVDAISLLDSAQRRQLLVDFNDTARNDPQGQLVHQLFEAQAAAQPHAPAVVYQDQTLSYGELNCRANQVAHYLLGLGVQPDTIVALCVERSVDMLVGIFGILKAGCAYLPLDPTYPADRLAHMLADSTPAALLTQSALIGALPTATVPVLALDQAAPLAAQPGHNPHVAGLTASHLAYVIYTSGSTGTSKGVTVEHHSPVNFWRAMQRTTHQHVAADAHVALNASYAFDMSLKGILQLLSGRCLHVVPQLIRADGPAMLAFLERHSIAAFDCTPSQLGILLKAGLTDNPRYRPVSVLIGGEAIDSAMWATLQAGAEQQGIHFYNMYGPTECTVDATIVAIADCGGQPTLGRPVDNMQVYVLDAHGQPVPLGVAGELYIGGEGVARGYLRRPELTAERFVADHFSGKPGARLYKTGDVGRWLADGTLAYLGRNDFQVKVRGFRIELGEIESKLAACAGVREAVVIAREDQPGDQRLVAYVVMRDGCTLDAAALRSALAASLAEFMIPSAYVALPSFPLTPNGKLDRKALPAPDSSAVASAAYDAPQGAVEESLAAIWQELLELDQVGRNDHFFDLGGHSLLAVQLLSHVREELGVELGLRDLFTHPTLAAFAALADTARPSAMTAITVADRSKPLPLSFSQQRMWFMARLDAAASAAYHMPSELRLKGRLNKAALKAALDRIVARHENLRTTFVETDGTPVQVIAPAGCGFTLRERDLGHLAGHEQEFTVLQISTDEAAAPFDMAAGPLIRGQLLRLGDDEHVLLVTQHHIISDGWSMGILIQEMSALYTAFAGGQPDPLPPLALQYADYAAWQRGWLQGQTLEQQTAFWKDYLSGAPELLALPADRPRPAQQSYAGATASLTVDAAVADGLRALAQRHGCTLFMALLAGWGALLARLSGQADVVIGTSVANRQRVEVEPLIGFFVNSLALRVTVPDNATVADLLAHVKTSALKAFEHQDLPFEQVVEILQPARSMSHSPLFQVMLSMNNTPGNDAMHLPGLQLSERPQTQHTTQFDIGLRLVDAGERIVGSLEYSTDLFDGGTIDRMMGQYRLVLAAMAADDSQPVSRIALLDDAQRHLLLESFNATATTFPSALPVHHLFEQQATVHPDATALLFDGVATTYAQLNRHANQIAHALAAHGVQPGSRVAICVERSPDLVAALLGALKAGAAYVPLDPAYPSERLAYMLEDSAPAAVLTQPSLAAVLPPLAMPVLMAQQAAGGEACGNPDTAVTARGLAYVIYTSGSTGKPKGAMIEHGGLANYLAWARASYAPNAASHSVLSSSIAFDATITSLYLPLITGGSVTVLREKEELTGLENVLQTAVGPLLVKITPAHLSLLADSLAQSPLPGHAHVFVVGGEALSWSTVDKWLRVSPATRIVNEYGPTETVVGCATYEAQAGVTPGAELPIGRPIANTRMYVLDAHGQPVPPGVTGELFIGGAGVARGYLNRPELTAQRFLPDPFSAPGARMYKTGDLGRWKSDGNLEYLGRNDFQVKVRGFRIELGEIEAALAACTGVREAAVLARQDQAGDKRLVAYVLPADGAAPTAGALRTALAASLPEHMIPSAFVTLDAFPLTANGKLDRAALPAPDAGAVALRQFEAPQGAAEQAIAGIWQELLGVQHVGRNDHFFELGGHSLLGVQMLARLRRAAGIDVPLRTLFVHSTLRAFASAVSGQSAQHPNLVALRPQGKQRPLFLVHPGEGEIGYARDLAPWLDDDVPVYGLAATGFQAGEQPHATIEQMAAAYVSQLRGVQPQGPYRLAGWSAGGTIAYEMAHQLIGADQTVEFLGLIDTACHYRWPSDAGFVPGPDGGVGFEAWMASLAWMPQVASVAERAAMQTLAAANDVDAMLEQGQSSGMFPREIDTGTLKRHLAVRHAIANALRRYVRPAIPAPVVLLSAKGEQRADATLGWGAVLGAQLQTVAVDGDHFSIMEAPHIRQLGRALDEQLKAAASRRIVHPESGYAPRITIQAGRPGVAPLFCIPGAGASVTAFASLAQQLDSAIPIHGLQPRGLCGQLVPHNTVEQAAAFYLAAVREAAPKGPYRLLGHSFGGWVAMEMARQLQQAGEQVALLAVLDSDAPAGPHDERPSHGRIAMLEKLVELFEMNLGRPLGVTARDLAPLDEEGQLALLLARLVEARLMSRTTPLALLRGIVRVFATNLNTRYAPAGAYQGPLHLVSVATGDASGAGEQLLARWREHAPAARHWQAPGNHMTLLSPPHVGHLADWLKPLLGVK</sequence>
<accession>A0A6L6Q6V1</accession>
<dbReference type="FunFam" id="2.30.38.10:FF:000001">
    <property type="entry name" value="Non-ribosomal peptide synthetase PvdI"/>
    <property type="match status" value="3"/>
</dbReference>
<dbReference type="FunFam" id="3.40.50.980:FF:000001">
    <property type="entry name" value="Non-ribosomal peptide synthetase"/>
    <property type="match status" value="3"/>
</dbReference>
<dbReference type="Gene3D" id="3.30.300.30">
    <property type="match status" value="3"/>
</dbReference>
<keyword evidence="6" id="KW-1185">Reference proteome</keyword>
<feature type="domain" description="Carrier" evidence="4">
    <location>
        <begin position="3145"/>
        <end position="3220"/>
    </location>
</feature>
<dbReference type="EMBL" id="WNLA01000021">
    <property type="protein sequence ID" value="MTW05179.1"/>
    <property type="molecule type" value="Genomic_DNA"/>
</dbReference>
<dbReference type="GO" id="GO:0043041">
    <property type="term" value="P:amino acid activation for nonribosomal peptide biosynthetic process"/>
    <property type="evidence" value="ECO:0007669"/>
    <property type="project" value="TreeGrafter"/>
</dbReference>
<dbReference type="PANTHER" id="PTHR45527">
    <property type="entry name" value="NONRIBOSOMAL PEPTIDE SYNTHETASE"/>
    <property type="match status" value="1"/>
</dbReference>
<dbReference type="InterPro" id="IPR020845">
    <property type="entry name" value="AMP-binding_CS"/>
</dbReference>
<dbReference type="SMART" id="SM00824">
    <property type="entry name" value="PKS_TE"/>
    <property type="match status" value="1"/>
</dbReference>
<protein>
    <submittedName>
        <fullName evidence="5">Amino acid adenylation domain-containing protein</fullName>
    </submittedName>
</protein>
<dbReference type="InterPro" id="IPR020806">
    <property type="entry name" value="PKS_PP-bd"/>
</dbReference>
<dbReference type="InterPro" id="IPR006162">
    <property type="entry name" value="Ppantetheine_attach_site"/>
</dbReference>
<dbReference type="SUPFAM" id="SSF47336">
    <property type="entry name" value="ACP-like"/>
    <property type="match status" value="3"/>
</dbReference>
<dbReference type="NCBIfam" id="TIGR01733">
    <property type="entry name" value="AA-adenyl-dom"/>
    <property type="match status" value="3"/>
</dbReference>
<dbReference type="OrthoDB" id="5480912at2"/>
<dbReference type="Pfam" id="PF00668">
    <property type="entry name" value="Condensation"/>
    <property type="match status" value="3"/>
</dbReference>
<dbReference type="Pfam" id="PF00550">
    <property type="entry name" value="PP-binding"/>
    <property type="match status" value="3"/>
</dbReference>
<reference evidence="5 6" key="1">
    <citation type="submission" date="2019-11" db="EMBL/GenBank/DDBJ databases">
        <title>Type strains purchased from KCTC, JCM and DSMZ.</title>
        <authorList>
            <person name="Lu H."/>
        </authorList>
    </citation>
    <scope>NUCLEOTIDE SEQUENCE [LARGE SCALE GENOMIC DNA]</scope>
    <source>
        <strain evidence="5 6">KCTC 42409</strain>
    </source>
</reference>
<dbReference type="FunFam" id="3.40.50.12780:FF:000012">
    <property type="entry name" value="Non-ribosomal peptide synthetase"/>
    <property type="match status" value="3"/>
</dbReference>
<dbReference type="CDD" id="cd19531">
    <property type="entry name" value="LCL_NRPS-like"/>
    <property type="match status" value="3"/>
</dbReference>
<name>A0A6L6Q6V1_9BURK</name>
<dbReference type="PROSITE" id="PS00455">
    <property type="entry name" value="AMP_BINDING"/>
    <property type="match status" value="3"/>
</dbReference>
<dbReference type="GO" id="GO:0044550">
    <property type="term" value="P:secondary metabolite biosynthetic process"/>
    <property type="evidence" value="ECO:0007669"/>
    <property type="project" value="UniProtKB-ARBA"/>
</dbReference>
<evidence type="ECO:0000256" key="1">
    <source>
        <dbReference type="ARBA" id="ARBA00001957"/>
    </source>
</evidence>
<dbReference type="PROSITE" id="PS00012">
    <property type="entry name" value="PHOSPHOPANTETHEINE"/>
    <property type="match status" value="3"/>
</dbReference>
<keyword evidence="2" id="KW-0596">Phosphopantetheine</keyword>
<dbReference type="Gene3D" id="3.30.559.30">
    <property type="entry name" value="Nonribosomal peptide synthetase, condensation domain"/>
    <property type="match status" value="3"/>
</dbReference>
<dbReference type="InterPro" id="IPR025110">
    <property type="entry name" value="AMP-bd_C"/>
</dbReference>
<dbReference type="PANTHER" id="PTHR45527:SF1">
    <property type="entry name" value="FATTY ACID SYNTHASE"/>
    <property type="match status" value="1"/>
</dbReference>
<dbReference type="GO" id="GO:0072330">
    <property type="term" value="P:monocarboxylic acid biosynthetic process"/>
    <property type="evidence" value="ECO:0007669"/>
    <property type="project" value="UniProtKB-ARBA"/>
</dbReference>
<evidence type="ECO:0000256" key="3">
    <source>
        <dbReference type="ARBA" id="ARBA00022553"/>
    </source>
</evidence>
<dbReference type="Pfam" id="PF00501">
    <property type="entry name" value="AMP-binding"/>
    <property type="match status" value="3"/>
</dbReference>
<dbReference type="InterPro" id="IPR020802">
    <property type="entry name" value="TesA-like"/>
</dbReference>
<dbReference type="InterPro" id="IPR009081">
    <property type="entry name" value="PP-bd_ACP"/>
</dbReference>
<dbReference type="CDD" id="cd17651">
    <property type="entry name" value="A_NRPS_VisG_like"/>
    <property type="match status" value="1"/>
</dbReference>
<organism evidence="5 6">
    <name type="scientific">Pseudoduganella ginsengisoli</name>
    <dbReference type="NCBI Taxonomy" id="1462440"/>
    <lineage>
        <taxon>Bacteria</taxon>
        <taxon>Pseudomonadati</taxon>
        <taxon>Pseudomonadota</taxon>
        <taxon>Betaproteobacteria</taxon>
        <taxon>Burkholderiales</taxon>
        <taxon>Oxalobacteraceae</taxon>
        <taxon>Telluria group</taxon>
        <taxon>Pseudoduganella</taxon>
    </lineage>
</organism>
<evidence type="ECO:0000313" key="5">
    <source>
        <dbReference type="EMBL" id="MTW05179.1"/>
    </source>
</evidence>
<dbReference type="FunFam" id="1.10.1200.10:FF:000016">
    <property type="entry name" value="Non-ribosomal peptide synthase"/>
    <property type="match status" value="3"/>
</dbReference>
<dbReference type="GO" id="GO:0031177">
    <property type="term" value="F:phosphopantetheine binding"/>
    <property type="evidence" value="ECO:0007669"/>
    <property type="project" value="InterPro"/>
</dbReference>
<dbReference type="Gene3D" id="3.40.50.980">
    <property type="match status" value="6"/>
</dbReference>